<feature type="compositionally biased region" description="Basic and acidic residues" evidence="1">
    <location>
        <begin position="1"/>
        <end position="24"/>
    </location>
</feature>
<accession>A0ABS2CPV2</accession>
<name>A0ABS2CPV2_9MICO</name>
<protein>
    <submittedName>
        <fullName evidence="3">DUF1992 domain-containing protein</fullName>
    </submittedName>
</protein>
<reference evidence="3" key="1">
    <citation type="submission" date="2021-02" db="EMBL/GenBank/DDBJ databases">
        <title>Phycicoccus sp. MQZ13P-5T, whole genome shotgun sequence.</title>
        <authorList>
            <person name="Tuo L."/>
        </authorList>
    </citation>
    <scope>NUCLEOTIDE SEQUENCE</scope>
    <source>
        <strain evidence="3">MQZ13P-5</strain>
    </source>
</reference>
<feature type="domain" description="DnaJ homologue subfamily C member 28 conserved" evidence="2">
    <location>
        <begin position="11"/>
        <end position="77"/>
    </location>
</feature>
<dbReference type="InterPro" id="IPR018961">
    <property type="entry name" value="DnaJ_homolog_subfam-C_membr-28"/>
</dbReference>
<feature type="compositionally biased region" description="Basic residues" evidence="1">
    <location>
        <begin position="150"/>
        <end position="159"/>
    </location>
</feature>
<evidence type="ECO:0000313" key="4">
    <source>
        <dbReference type="Proteomes" id="UP001430172"/>
    </source>
</evidence>
<gene>
    <name evidence="3" type="ORF">JQN70_16040</name>
</gene>
<keyword evidence="4" id="KW-1185">Reference proteome</keyword>
<evidence type="ECO:0000259" key="2">
    <source>
        <dbReference type="Pfam" id="PF09350"/>
    </source>
</evidence>
<proteinExistence type="predicted"/>
<comment type="caution">
    <text evidence="3">The sequence shown here is derived from an EMBL/GenBank/DDBJ whole genome shotgun (WGS) entry which is preliminary data.</text>
</comment>
<dbReference type="RefSeq" id="WP_204132383.1">
    <property type="nucleotide sequence ID" value="NZ_JAFDVD010000018.1"/>
</dbReference>
<organism evidence="3 4">
    <name type="scientific">Phycicoccus sonneratiae</name>
    <dbReference type="NCBI Taxonomy" id="2807628"/>
    <lineage>
        <taxon>Bacteria</taxon>
        <taxon>Bacillati</taxon>
        <taxon>Actinomycetota</taxon>
        <taxon>Actinomycetes</taxon>
        <taxon>Micrococcales</taxon>
        <taxon>Intrasporangiaceae</taxon>
        <taxon>Phycicoccus</taxon>
    </lineage>
</organism>
<feature type="region of interest" description="Disordered" evidence="1">
    <location>
        <begin position="1"/>
        <end position="33"/>
    </location>
</feature>
<feature type="region of interest" description="Disordered" evidence="1">
    <location>
        <begin position="133"/>
        <end position="159"/>
    </location>
</feature>
<dbReference type="Pfam" id="PF09350">
    <property type="entry name" value="DJC28_CD"/>
    <property type="match status" value="1"/>
</dbReference>
<evidence type="ECO:0000256" key="1">
    <source>
        <dbReference type="SAM" id="MobiDB-lite"/>
    </source>
</evidence>
<evidence type="ECO:0000313" key="3">
    <source>
        <dbReference type="EMBL" id="MBM6401909.1"/>
    </source>
</evidence>
<dbReference type="Proteomes" id="UP001430172">
    <property type="component" value="Unassembled WGS sequence"/>
</dbReference>
<dbReference type="EMBL" id="JAFDVD010000018">
    <property type="protein sequence ID" value="MBM6401909.1"/>
    <property type="molecule type" value="Genomic_DNA"/>
</dbReference>
<sequence length="159" mass="18616">MAERPRYESPVERAIREAQERGEFDDLPGAGKPLRLEGTDDPMWWVRQLAEREQIDFTGALPPAVALRKEAATFPESLLDLRTEESVRAVLEDFNRRVKRDRLRPLEPRMPQLLAPTVDVDDLVERWRALRASSQPVDVDPPVTSGEARPRRRWWRRRR</sequence>